<dbReference type="GO" id="GO:0051781">
    <property type="term" value="P:positive regulation of cell division"/>
    <property type="evidence" value="ECO:0007669"/>
    <property type="project" value="UniProtKB-KW"/>
</dbReference>
<evidence type="ECO:0000256" key="6">
    <source>
        <dbReference type="SAM" id="MobiDB-lite"/>
    </source>
</evidence>
<evidence type="ECO:0000256" key="2">
    <source>
        <dbReference type="ARBA" id="ARBA00022473"/>
    </source>
</evidence>
<dbReference type="Gene3D" id="2.80.10.50">
    <property type="match status" value="1"/>
</dbReference>
<dbReference type="Proteomes" id="UP000694549">
    <property type="component" value="Unplaced"/>
</dbReference>
<keyword evidence="9" id="KW-1185">Reference proteome</keyword>
<dbReference type="InterPro" id="IPR002209">
    <property type="entry name" value="Fibroblast_GF_fam"/>
</dbReference>
<keyword evidence="2" id="KW-0217">Developmental protein</keyword>
<feature type="region of interest" description="Disordered" evidence="6">
    <location>
        <begin position="181"/>
        <end position="247"/>
    </location>
</feature>
<accession>A0A8B9ZMV1</accession>
<evidence type="ECO:0000256" key="7">
    <source>
        <dbReference type="SAM" id="Phobius"/>
    </source>
</evidence>
<evidence type="ECO:0000256" key="5">
    <source>
        <dbReference type="RuleBase" id="RU049442"/>
    </source>
</evidence>
<keyword evidence="7" id="KW-0812">Transmembrane</keyword>
<dbReference type="GO" id="GO:0008083">
    <property type="term" value="F:growth factor activity"/>
    <property type="evidence" value="ECO:0007669"/>
    <property type="project" value="InterPro"/>
</dbReference>
<sequence>MRRPPPALPPPPPPPLPPARPSPAGAAARRGAGGTQRPRSFFLLLLLHLLLFLLFLLGRGAEPLPSEPPGAAAGPAVLPGGHRLPPAAAPRRPGGRRPRRQPAQGKTEPWEQPLCAPRSCGVGILEIFAVSQGIVGIRGVFSNKFLAMSKKGKLHASAHFTSECQFRERFQENSYNTYASAVHRGRRSGRECPPRRSWPSPSPGPRRSRHHLLRHHHRRKRQRPPHRGTATALSNTASSFASGSRTKRRLRGIFGEERSPVPLPIPRWDGCGGTGGAEWVLLPWMGSEAQALLCCC</sequence>
<reference evidence="8" key="2">
    <citation type="submission" date="2025-09" db="UniProtKB">
        <authorList>
            <consortium name="Ensembl"/>
        </authorList>
    </citation>
    <scope>IDENTIFICATION</scope>
</reference>
<feature type="transmembrane region" description="Helical" evidence="7">
    <location>
        <begin position="40"/>
        <end position="58"/>
    </location>
</feature>
<dbReference type="SMART" id="SM00442">
    <property type="entry name" value="FGF"/>
    <property type="match status" value="1"/>
</dbReference>
<keyword evidence="7" id="KW-0472">Membrane</keyword>
<feature type="compositionally biased region" description="Low complexity" evidence="6">
    <location>
        <begin position="22"/>
        <end position="33"/>
    </location>
</feature>
<keyword evidence="3" id="KW-0221">Differentiation</keyword>
<reference evidence="8" key="1">
    <citation type="submission" date="2025-08" db="UniProtKB">
        <authorList>
            <consortium name="Ensembl"/>
        </authorList>
    </citation>
    <scope>IDENTIFICATION</scope>
</reference>
<dbReference type="SUPFAM" id="SSF50353">
    <property type="entry name" value="Cytokine"/>
    <property type="match status" value="1"/>
</dbReference>
<feature type="compositionally biased region" description="Basic residues" evidence="6">
    <location>
        <begin position="206"/>
        <end position="226"/>
    </location>
</feature>
<feature type="compositionally biased region" description="Pro residues" evidence="6">
    <location>
        <begin position="1"/>
        <end position="21"/>
    </location>
</feature>
<dbReference type="PRINTS" id="PR00262">
    <property type="entry name" value="IL1HBGF"/>
</dbReference>
<feature type="compositionally biased region" description="Polar residues" evidence="6">
    <location>
        <begin position="231"/>
        <end position="244"/>
    </location>
</feature>
<dbReference type="PANTHER" id="PTHR11486">
    <property type="entry name" value="FIBROBLAST GROWTH FACTOR"/>
    <property type="match status" value="1"/>
</dbReference>
<evidence type="ECO:0000256" key="3">
    <source>
        <dbReference type="ARBA" id="ARBA00022782"/>
    </source>
</evidence>
<dbReference type="Ensembl" id="ENSAZOT00000003133.1">
    <property type="protein sequence ID" value="ENSAZOP00000002944.1"/>
    <property type="gene ID" value="ENSAZOG00000001958.1"/>
</dbReference>
<evidence type="ECO:0000256" key="4">
    <source>
        <dbReference type="ARBA" id="ARBA00023246"/>
    </source>
</evidence>
<dbReference type="GO" id="GO:0030154">
    <property type="term" value="P:cell differentiation"/>
    <property type="evidence" value="ECO:0007669"/>
    <property type="project" value="UniProtKB-KW"/>
</dbReference>
<organism evidence="8 9">
    <name type="scientific">Anas zonorhyncha</name>
    <name type="common">Eastern spot-billed duck</name>
    <dbReference type="NCBI Taxonomy" id="75864"/>
    <lineage>
        <taxon>Eukaryota</taxon>
        <taxon>Metazoa</taxon>
        <taxon>Chordata</taxon>
        <taxon>Craniata</taxon>
        <taxon>Vertebrata</taxon>
        <taxon>Euteleostomi</taxon>
        <taxon>Archelosauria</taxon>
        <taxon>Archosauria</taxon>
        <taxon>Dinosauria</taxon>
        <taxon>Saurischia</taxon>
        <taxon>Theropoda</taxon>
        <taxon>Coelurosauria</taxon>
        <taxon>Aves</taxon>
        <taxon>Neognathae</taxon>
        <taxon>Galloanserae</taxon>
        <taxon>Anseriformes</taxon>
        <taxon>Anatidae</taxon>
        <taxon>Anatinae</taxon>
        <taxon>Anas</taxon>
    </lineage>
</organism>
<feature type="region of interest" description="Disordered" evidence="6">
    <location>
        <begin position="1"/>
        <end position="33"/>
    </location>
</feature>
<feature type="compositionally biased region" description="Low complexity" evidence="6">
    <location>
        <begin position="67"/>
        <end position="92"/>
    </location>
</feature>
<proteinExistence type="inferred from homology"/>
<evidence type="ECO:0000313" key="8">
    <source>
        <dbReference type="Ensembl" id="ENSAZOP00000002944.1"/>
    </source>
</evidence>
<dbReference type="Pfam" id="PF00167">
    <property type="entry name" value="FGF"/>
    <property type="match status" value="1"/>
</dbReference>
<evidence type="ECO:0000313" key="9">
    <source>
        <dbReference type="Proteomes" id="UP000694549"/>
    </source>
</evidence>
<comment type="similarity">
    <text evidence="1 5">Belongs to the heparin-binding growth factors family.</text>
</comment>
<protein>
    <recommendedName>
        <fullName evidence="5">Fibroblast growth factor</fullName>
        <shortName evidence="5">FGF</shortName>
    </recommendedName>
</protein>
<name>A0A8B9ZMV1_9AVES</name>
<evidence type="ECO:0000256" key="1">
    <source>
        <dbReference type="ARBA" id="ARBA00007936"/>
    </source>
</evidence>
<dbReference type="AlphaFoldDB" id="A0A8B9ZMV1"/>
<feature type="region of interest" description="Disordered" evidence="6">
    <location>
        <begin position="67"/>
        <end position="112"/>
    </location>
</feature>
<dbReference type="PROSITE" id="PS00247">
    <property type="entry name" value="HBGF_FGF"/>
    <property type="match status" value="1"/>
</dbReference>
<dbReference type="PRINTS" id="PR00263">
    <property type="entry name" value="HBGFFGF"/>
</dbReference>
<dbReference type="InterPro" id="IPR008996">
    <property type="entry name" value="IL1/FGF"/>
</dbReference>
<keyword evidence="7" id="KW-1133">Transmembrane helix</keyword>
<keyword evidence="4" id="KW-0497">Mitogen</keyword>